<comment type="caution">
    <text evidence="2">The sequence shown here is derived from an EMBL/GenBank/DDBJ whole genome shotgun (WGS) entry which is preliminary data.</text>
</comment>
<dbReference type="Proteomes" id="UP000625210">
    <property type="component" value="Unassembled WGS sequence"/>
</dbReference>
<reference evidence="2" key="1">
    <citation type="journal article" date="2014" name="Int. J. Syst. Evol. Microbiol.">
        <title>Complete genome sequence of Corynebacterium casei LMG S-19264T (=DSM 44701T), isolated from a smear-ripened cheese.</title>
        <authorList>
            <consortium name="US DOE Joint Genome Institute (JGI-PGF)"/>
            <person name="Walter F."/>
            <person name="Albersmeier A."/>
            <person name="Kalinowski J."/>
            <person name="Ruckert C."/>
        </authorList>
    </citation>
    <scope>NUCLEOTIDE SEQUENCE</scope>
    <source>
        <strain evidence="2">CGMCC 1.15179</strain>
    </source>
</reference>
<keyword evidence="3" id="KW-1185">Reference proteome</keyword>
<organism evidence="2 3">
    <name type="scientific">Marinithermofilum abyssi</name>
    <dbReference type="NCBI Taxonomy" id="1571185"/>
    <lineage>
        <taxon>Bacteria</taxon>
        <taxon>Bacillati</taxon>
        <taxon>Bacillota</taxon>
        <taxon>Bacilli</taxon>
        <taxon>Bacillales</taxon>
        <taxon>Thermoactinomycetaceae</taxon>
        <taxon>Marinithermofilum</taxon>
    </lineage>
</organism>
<evidence type="ECO:0000313" key="3">
    <source>
        <dbReference type="Proteomes" id="UP000625210"/>
    </source>
</evidence>
<evidence type="ECO:0000313" key="2">
    <source>
        <dbReference type="EMBL" id="GGE25200.1"/>
    </source>
</evidence>
<accession>A0A8J2VDB4</accession>
<proteinExistence type="predicted"/>
<name>A0A8J2VDB4_9BACL</name>
<sequence length="72" mass="7977">MPLEAADKVSRNERKNSFARAATFDDELSDKRGDVTKSDAPHIVPRLVESLGADSMTSASEEREQRAKESKL</sequence>
<evidence type="ECO:0000256" key="1">
    <source>
        <dbReference type="SAM" id="MobiDB-lite"/>
    </source>
</evidence>
<dbReference type="EMBL" id="BMHQ01000011">
    <property type="protein sequence ID" value="GGE25200.1"/>
    <property type="molecule type" value="Genomic_DNA"/>
</dbReference>
<reference evidence="2" key="2">
    <citation type="submission" date="2020-09" db="EMBL/GenBank/DDBJ databases">
        <authorList>
            <person name="Sun Q."/>
            <person name="Zhou Y."/>
        </authorList>
    </citation>
    <scope>NUCLEOTIDE SEQUENCE</scope>
    <source>
        <strain evidence="2">CGMCC 1.15179</strain>
    </source>
</reference>
<protein>
    <submittedName>
        <fullName evidence="2">Uncharacterized protein</fullName>
    </submittedName>
</protein>
<feature type="compositionally biased region" description="Basic and acidic residues" evidence="1">
    <location>
        <begin position="60"/>
        <end position="72"/>
    </location>
</feature>
<dbReference type="AlphaFoldDB" id="A0A8J2VDB4"/>
<feature type="region of interest" description="Disordered" evidence="1">
    <location>
        <begin position="48"/>
        <end position="72"/>
    </location>
</feature>
<gene>
    <name evidence="2" type="ORF">GCM10011571_29220</name>
</gene>